<dbReference type="InterPro" id="IPR000801">
    <property type="entry name" value="Esterase-like"/>
</dbReference>
<dbReference type="SUPFAM" id="SSF53474">
    <property type="entry name" value="alpha/beta-Hydrolases"/>
    <property type="match status" value="1"/>
</dbReference>
<dbReference type="GO" id="GO:0016787">
    <property type="term" value="F:hydrolase activity"/>
    <property type="evidence" value="ECO:0007669"/>
    <property type="project" value="UniProtKB-KW"/>
</dbReference>
<dbReference type="AlphaFoldDB" id="A0AAW9HX34"/>
<dbReference type="GO" id="GO:0016747">
    <property type="term" value="F:acyltransferase activity, transferring groups other than amino-acyl groups"/>
    <property type="evidence" value="ECO:0007669"/>
    <property type="project" value="TreeGrafter"/>
</dbReference>
<keyword evidence="1" id="KW-0812">Transmembrane</keyword>
<proteinExistence type="predicted"/>
<protein>
    <submittedName>
        <fullName evidence="2">Alpha/beta hydrolase-fold protein</fullName>
    </submittedName>
</protein>
<dbReference type="EMBL" id="JAWNGC010000003">
    <property type="protein sequence ID" value="MDY5154800.1"/>
    <property type="molecule type" value="Genomic_DNA"/>
</dbReference>
<gene>
    <name evidence="2" type="ORF">R6G80_03550</name>
</gene>
<feature type="transmembrane region" description="Helical" evidence="1">
    <location>
        <begin position="35"/>
        <end position="58"/>
    </location>
</feature>
<accession>A0AAW9HX34</accession>
<dbReference type="PANTHER" id="PTHR48098:SF1">
    <property type="entry name" value="DIACYLGLYCEROL ACYLTRANSFERASE_MYCOLYLTRANSFERASE AG85A"/>
    <property type="match status" value="1"/>
</dbReference>
<evidence type="ECO:0000256" key="1">
    <source>
        <dbReference type="SAM" id="Phobius"/>
    </source>
</evidence>
<dbReference type="Gene3D" id="3.40.50.1820">
    <property type="entry name" value="alpha/beta hydrolase"/>
    <property type="match status" value="1"/>
</dbReference>
<evidence type="ECO:0000313" key="3">
    <source>
        <dbReference type="Proteomes" id="UP001281731"/>
    </source>
</evidence>
<keyword evidence="1" id="KW-1133">Transmembrane helix</keyword>
<dbReference type="InterPro" id="IPR050583">
    <property type="entry name" value="Mycobacterial_A85_antigen"/>
</dbReference>
<keyword evidence="2" id="KW-0378">Hydrolase</keyword>
<feature type="transmembrane region" description="Helical" evidence="1">
    <location>
        <begin position="6"/>
        <end position="23"/>
    </location>
</feature>
<evidence type="ECO:0000313" key="2">
    <source>
        <dbReference type="EMBL" id="MDY5154800.1"/>
    </source>
</evidence>
<feature type="transmembrane region" description="Helical" evidence="1">
    <location>
        <begin position="403"/>
        <end position="423"/>
    </location>
</feature>
<feature type="transmembrane region" description="Helical" evidence="1">
    <location>
        <begin position="367"/>
        <end position="391"/>
    </location>
</feature>
<dbReference type="RefSeq" id="WP_320756433.1">
    <property type="nucleotide sequence ID" value="NZ_JAWNGC010000003.1"/>
</dbReference>
<name>A0AAW9HX34_9ACTO</name>
<sequence length="444" mass="49217">MLKPNSIYTALLIVAIMCVVVFFTGRGLASSRKKAIVASVVSFLILPLLGVTVIGVMANRNLGYASDWASVYHMIQGGGVKTDVKPVEQKIPKYTGKPKPIAKPSGEEWKITTEPSTYGTVLTRFKGPKSGINQRVWIWVPKDYNPEKTYKAMVMLQGYPSHTEKIPRHLDFDHAIPKIAPDTIVAVPDLAIDSRPPNCVDFEGQPAIGTYITQDVVGMLRANYSVSSNREDWVIAGASYGGWCAPVLGLQHPQTFASIISFSGFDKPDVGLSKTTPELKKQFTVTNMMRKSTWPQAIFITGTKSDPASTSFAKEAATIKKPNIHMNFKIDEKGAHTWDVWGRQFPDALKWWSSGRAAHIDQVEQEYSFLTTPTFVIICFALYSLGVGVVVWRGARMKTWARYLSVIGVVVWGIIAILFLANISTYTVTSFSNLYGFFNLFKPL</sequence>
<organism evidence="2 3">
    <name type="scientific">Actinotignum urinale</name>
    <dbReference type="NCBI Taxonomy" id="190146"/>
    <lineage>
        <taxon>Bacteria</taxon>
        <taxon>Bacillati</taxon>
        <taxon>Actinomycetota</taxon>
        <taxon>Actinomycetes</taxon>
        <taxon>Actinomycetales</taxon>
        <taxon>Actinomycetaceae</taxon>
        <taxon>Actinotignum</taxon>
    </lineage>
</organism>
<reference evidence="2" key="1">
    <citation type="submission" date="2023-10" db="EMBL/GenBank/DDBJ databases">
        <title>Whole Genome based description of the genera Actinobaculum and Actinotignum reveals a complex phylogenetic relationship within the species included in the genus Actinotignum.</title>
        <authorList>
            <person name="Jensen C.S."/>
            <person name="Dargis R."/>
            <person name="Kemp M."/>
            <person name="Christensen J.J."/>
        </authorList>
    </citation>
    <scope>NUCLEOTIDE SEQUENCE</scope>
    <source>
        <strain evidence="2">SLA_B511</strain>
    </source>
</reference>
<keyword evidence="1" id="KW-0472">Membrane</keyword>
<comment type="caution">
    <text evidence="2">The sequence shown here is derived from an EMBL/GenBank/DDBJ whole genome shotgun (WGS) entry which is preliminary data.</text>
</comment>
<dbReference type="InterPro" id="IPR029058">
    <property type="entry name" value="AB_hydrolase_fold"/>
</dbReference>
<dbReference type="Pfam" id="PF00756">
    <property type="entry name" value="Esterase"/>
    <property type="match status" value="1"/>
</dbReference>
<dbReference type="Proteomes" id="UP001281731">
    <property type="component" value="Unassembled WGS sequence"/>
</dbReference>
<dbReference type="PANTHER" id="PTHR48098">
    <property type="entry name" value="ENTEROCHELIN ESTERASE-RELATED"/>
    <property type="match status" value="1"/>
</dbReference>